<keyword evidence="2" id="KW-1185">Reference proteome</keyword>
<organism evidence="1 2">
    <name type="scientific">Leucogyrophana mollusca</name>
    <dbReference type="NCBI Taxonomy" id="85980"/>
    <lineage>
        <taxon>Eukaryota</taxon>
        <taxon>Fungi</taxon>
        <taxon>Dikarya</taxon>
        <taxon>Basidiomycota</taxon>
        <taxon>Agaricomycotina</taxon>
        <taxon>Agaricomycetes</taxon>
        <taxon>Agaricomycetidae</taxon>
        <taxon>Boletales</taxon>
        <taxon>Boletales incertae sedis</taxon>
        <taxon>Leucogyrophana</taxon>
    </lineage>
</organism>
<protein>
    <submittedName>
        <fullName evidence="1">Uncharacterized protein</fullName>
    </submittedName>
</protein>
<name>A0ACB8B034_9AGAM</name>
<evidence type="ECO:0000313" key="2">
    <source>
        <dbReference type="Proteomes" id="UP000790709"/>
    </source>
</evidence>
<accession>A0ACB8B034</accession>
<gene>
    <name evidence="1" type="ORF">BV22DRAFT_893728</name>
</gene>
<evidence type="ECO:0000313" key="1">
    <source>
        <dbReference type="EMBL" id="KAH7918875.1"/>
    </source>
</evidence>
<reference evidence="1" key="1">
    <citation type="journal article" date="2021" name="New Phytol.">
        <title>Evolutionary innovations through gain and loss of genes in the ectomycorrhizal Boletales.</title>
        <authorList>
            <person name="Wu G."/>
            <person name="Miyauchi S."/>
            <person name="Morin E."/>
            <person name="Kuo A."/>
            <person name="Drula E."/>
            <person name="Varga T."/>
            <person name="Kohler A."/>
            <person name="Feng B."/>
            <person name="Cao Y."/>
            <person name="Lipzen A."/>
            <person name="Daum C."/>
            <person name="Hundley H."/>
            <person name="Pangilinan J."/>
            <person name="Johnson J."/>
            <person name="Barry K."/>
            <person name="LaButti K."/>
            <person name="Ng V."/>
            <person name="Ahrendt S."/>
            <person name="Min B."/>
            <person name="Choi I.G."/>
            <person name="Park H."/>
            <person name="Plett J.M."/>
            <person name="Magnuson J."/>
            <person name="Spatafora J.W."/>
            <person name="Nagy L.G."/>
            <person name="Henrissat B."/>
            <person name="Grigoriev I.V."/>
            <person name="Yang Z.L."/>
            <person name="Xu J."/>
            <person name="Martin F.M."/>
        </authorList>
    </citation>
    <scope>NUCLEOTIDE SEQUENCE</scope>
    <source>
        <strain evidence="1">KUC20120723A-06</strain>
    </source>
</reference>
<dbReference type="EMBL" id="MU266722">
    <property type="protein sequence ID" value="KAH7918875.1"/>
    <property type="molecule type" value="Genomic_DNA"/>
</dbReference>
<comment type="caution">
    <text evidence="1">The sequence shown here is derived from an EMBL/GenBank/DDBJ whole genome shotgun (WGS) entry which is preliminary data.</text>
</comment>
<sequence>MTSVFSIPSASNSVIRRKPKVTYQSPSAHSPPPSTEQSVTLHSTGGTYSTHGSSSSSSPQPITTSAVTLTAAFATRPYKKRIKSTMGPPLPLYHPLGRLALSLPELDPTTLGLPASISIVEDPTRRSSNRARRPAAKVRDVEETVASQLPFIDVTPALGQEPKDAPSPRKRRGGTGGGGGGNKRKRKEPDDGDASYPAKRSRNPRGVAAPTAVARTSASEAVSPPQSIGHTAGSPSVAATDGPVEAQDEKRPERRATRSRAPVSRRDSTASEATVTSVSVSIAATTAPVRNSGNKNEMEMDGSAPELEEDNLATPTRIS</sequence>
<dbReference type="Proteomes" id="UP000790709">
    <property type="component" value="Unassembled WGS sequence"/>
</dbReference>
<proteinExistence type="predicted"/>